<comment type="pathway">
    <text evidence="3 18">Phospholipid metabolism; CDP-diacylglycerol biosynthesis; CDP-diacylglycerol from sn-glycerol 3-phosphate: step 3/3.</text>
</comment>
<keyword evidence="9" id="KW-0444">Lipid biosynthesis</keyword>
<keyword evidence="15 20" id="KW-0472">Membrane</keyword>
<keyword evidence="22" id="KW-1185">Reference proteome</keyword>
<feature type="transmembrane region" description="Helical" evidence="20">
    <location>
        <begin position="188"/>
        <end position="205"/>
    </location>
</feature>
<protein>
    <recommendedName>
        <fullName evidence="7 18">Phosphatidate cytidylyltransferase</fullName>
        <ecNumber evidence="6 18">2.7.7.41</ecNumber>
    </recommendedName>
</protein>
<feature type="transmembrane region" description="Helical" evidence="20">
    <location>
        <begin position="217"/>
        <end position="233"/>
    </location>
</feature>
<keyword evidence="11 18" id="KW-0812">Transmembrane</keyword>
<keyword evidence="10 18" id="KW-0808">Transferase</keyword>
<evidence type="ECO:0000256" key="7">
    <source>
        <dbReference type="ARBA" id="ARBA00019373"/>
    </source>
</evidence>
<feature type="compositionally biased region" description="Basic and acidic residues" evidence="19">
    <location>
        <begin position="41"/>
        <end position="52"/>
    </location>
</feature>
<feature type="compositionally biased region" description="Low complexity" evidence="19">
    <location>
        <begin position="148"/>
        <end position="157"/>
    </location>
</feature>
<evidence type="ECO:0000256" key="6">
    <source>
        <dbReference type="ARBA" id="ARBA00012487"/>
    </source>
</evidence>
<feature type="transmembrane region" description="Helical" evidence="20">
    <location>
        <begin position="239"/>
        <end position="256"/>
    </location>
</feature>
<evidence type="ECO:0000256" key="4">
    <source>
        <dbReference type="ARBA" id="ARBA00005189"/>
    </source>
</evidence>
<dbReference type="PROSITE" id="PS01315">
    <property type="entry name" value="CDS"/>
    <property type="match status" value="1"/>
</dbReference>
<evidence type="ECO:0000256" key="15">
    <source>
        <dbReference type="ARBA" id="ARBA00023136"/>
    </source>
</evidence>
<dbReference type="RefSeq" id="WP_164445698.1">
    <property type="nucleotide sequence ID" value="NZ_SAIY01000001.1"/>
</dbReference>
<dbReference type="Pfam" id="PF01148">
    <property type="entry name" value="CTP_transf_1"/>
    <property type="match status" value="1"/>
</dbReference>
<keyword evidence="13 20" id="KW-1133">Transmembrane helix</keyword>
<feature type="compositionally biased region" description="Basic residues" evidence="19">
    <location>
        <begin position="138"/>
        <end position="147"/>
    </location>
</feature>
<evidence type="ECO:0000256" key="17">
    <source>
        <dbReference type="ARBA" id="ARBA00023264"/>
    </source>
</evidence>
<evidence type="ECO:0000256" key="20">
    <source>
        <dbReference type="SAM" id="Phobius"/>
    </source>
</evidence>
<keyword evidence="12 18" id="KW-0548">Nucleotidyltransferase</keyword>
<evidence type="ECO:0000256" key="14">
    <source>
        <dbReference type="ARBA" id="ARBA00023098"/>
    </source>
</evidence>
<dbReference type="AlphaFoldDB" id="A0A6M1L1F5"/>
<keyword evidence="17" id="KW-1208">Phospholipid metabolism</keyword>
<feature type="transmembrane region" description="Helical" evidence="20">
    <location>
        <begin position="409"/>
        <end position="427"/>
    </location>
</feature>
<dbReference type="Proteomes" id="UP000478148">
    <property type="component" value="Unassembled WGS sequence"/>
</dbReference>
<evidence type="ECO:0000256" key="11">
    <source>
        <dbReference type="ARBA" id="ARBA00022692"/>
    </source>
</evidence>
<keyword evidence="8" id="KW-1003">Cell membrane</keyword>
<dbReference type="GO" id="GO:0016024">
    <property type="term" value="P:CDP-diacylglycerol biosynthetic process"/>
    <property type="evidence" value="ECO:0007669"/>
    <property type="project" value="UniProtKB-UniPathway"/>
</dbReference>
<dbReference type="GO" id="GO:0005886">
    <property type="term" value="C:plasma membrane"/>
    <property type="evidence" value="ECO:0007669"/>
    <property type="project" value="UniProtKB-SubCell"/>
</dbReference>
<comment type="similarity">
    <text evidence="5 18">Belongs to the CDS family.</text>
</comment>
<evidence type="ECO:0000256" key="5">
    <source>
        <dbReference type="ARBA" id="ARBA00010185"/>
    </source>
</evidence>
<evidence type="ECO:0000256" key="2">
    <source>
        <dbReference type="ARBA" id="ARBA00004651"/>
    </source>
</evidence>
<feature type="compositionally biased region" description="Basic and acidic residues" evidence="19">
    <location>
        <begin position="11"/>
        <end position="20"/>
    </location>
</feature>
<comment type="catalytic activity">
    <reaction evidence="1 18">
        <text>a 1,2-diacyl-sn-glycero-3-phosphate + CTP + H(+) = a CDP-1,2-diacyl-sn-glycerol + diphosphate</text>
        <dbReference type="Rhea" id="RHEA:16229"/>
        <dbReference type="ChEBI" id="CHEBI:15378"/>
        <dbReference type="ChEBI" id="CHEBI:33019"/>
        <dbReference type="ChEBI" id="CHEBI:37563"/>
        <dbReference type="ChEBI" id="CHEBI:58332"/>
        <dbReference type="ChEBI" id="CHEBI:58608"/>
        <dbReference type="EC" id="2.7.7.41"/>
    </reaction>
</comment>
<sequence length="428" mass="44342">MSHLDPYGGAEARDWDRPDRPTSLPWPDPDVEPGPWGRGRYGGDRPAPENRNGRGPGGWDQPPNGRGAPRDLDHGDAPTAQIAPVRVGAGRDHDEAPTTQLTPVREHDDAPTTQLAAVPPGNADLGTPEPDGTDGPGRRHRGRRRAGAGRPATQQGASRAGRNLPAAISVGVCLGAAVLLPLFLYTPAFLLVLVAAFGVGIWEMSRAVRRGGAEVPLVPLVAGGVLTVTLAWFAGLDALLLGLLVTVAGTLVWRLGDGTANLRRDMTAATLISVYVPFLGGFAALLASSPGDGALRVLVTLVAVVLSDTGGYAAGANFGKRPMAPTISPKKSWEGFAGSVGAAALGSAVLLWLLFDVAPWWGAVFGVAISGAAVLGDLAESMIKRDLGVKDMSNLLPGHGGLMDRLDSVLFAVPTAYLLLVVFVPAVN</sequence>
<evidence type="ECO:0000256" key="9">
    <source>
        <dbReference type="ARBA" id="ARBA00022516"/>
    </source>
</evidence>
<feature type="transmembrane region" description="Helical" evidence="20">
    <location>
        <begin position="268"/>
        <end position="287"/>
    </location>
</feature>
<evidence type="ECO:0000313" key="22">
    <source>
        <dbReference type="Proteomes" id="UP000478148"/>
    </source>
</evidence>
<dbReference type="EMBL" id="SAIY01000001">
    <property type="protein sequence ID" value="NGM11847.1"/>
    <property type="molecule type" value="Genomic_DNA"/>
</dbReference>
<keyword evidence="16" id="KW-0594">Phospholipid biosynthesis</keyword>
<dbReference type="GO" id="GO:0004605">
    <property type="term" value="F:phosphatidate cytidylyltransferase activity"/>
    <property type="evidence" value="ECO:0007669"/>
    <property type="project" value="UniProtKB-EC"/>
</dbReference>
<evidence type="ECO:0000256" key="8">
    <source>
        <dbReference type="ARBA" id="ARBA00022475"/>
    </source>
</evidence>
<evidence type="ECO:0000256" key="3">
    <source>
        <dbReference type="ARBA" id="ARBA00005119"/>
    </source>
</evidence>
<name>A0A6M1L1F5_9ACTN</name>
<evidence type="ECO:0000256" key="12">
    <source>
        <dbReference type="ARBA" id="ARBA00022695"/>
    </source>
</evidence>
<comment type="subcellular location">
    <subcellularLocation>
        <location evidence="2">Cell membrane</location>
        <topology evidence="2">Multi-pass membrane protein</topology>
    </subcellularLocation>
</comment>
<evidence type="ECO:0000256" key="1">
    <source>
        <dbReference type="ARBA" id="ARBA00001698"/>
    </source>
</evidence>
<evidence type="ECO:0000313" key="21">
    <source>
        <dbReference type="EMBL" id="NGM11847.1"/>
    </source>
</evidence>
<organism evidence="21 22">
    <name type="scientific">Verrucosispora sioxanthis</name>
    <dbReference type="NCBI Taxonomy" id="2499994"/>
    <lineage>
        <taxon>Bacteria</taxon>
        <taxon>Bacillati</taxon>
        <taxon>Actinomycetota</taxon>
        <taxon>Actinomycetes</taxon>
        <taxon>Micromonosporales</taxon>
        <taxon>Micromonosporaceae</taxon>
        <taxon>Micromonospora</taxon>
    </lineage>
</organism>
<feature type="transmembrane region" description="Helical" evidence="20">
    <location>
        <begin position="335"/>
        <end position="354"/>
    </location>
</feature>
<comment type="pathway">
    <text evidence="4">Lipid metabolism.</text>
</comment>
<accession>A0A6M1L1F5</accession>
<feature type="transmembrane region" description="Helical" evidence="20">
    <location>
        <begin position="293"/>
        <end position="314"/>
    </location>
</feature>
<keyword evidence="14" id="KW-0443">Lipid metabolism</keyword>
<proteinExistence type="inferred from homology"/>
<evidence type="ECO:0000256" key="13">
    <source>
        <dbReference type="ARBA" id="ARBA00022989"/>
    </source>
</evidence>
<reference evidence="21 22" key="1">
    <citation type="submission" date="2020-02" db="EMBL/GenBank/DDBJ databases">
        <title>Draft Genome Sequence of Verrucosispora sp. Strain CWR15, Isolated from Gulf of Mexico Sponge.</title>
        <authorList>
            <person name="Kennedy S.J."/>
            <person name="Cella E."/>
            <person name="Azarian T."/>
            <person name="Baker B.J."/>
            <person name="Shaw L.N."/>
        </authorList>
    </citation>
    <scope>NUCLEOTIDE SEQUENCE [LARGE SCALE GENOMIC DNA]</scope>
    <source>
        <strain evidence="21 22">CWR15</strain>
    </source>
</reference>
<evidence type="ECO:0000256" key="19">
    <source>
        <dbReference type="SAM" id="MobiDB-lite"/>
    </source>
</evidence>
<comment type="caution">
    <text evidence="21">The sequence shown here is derived from an EMBL/GenBank/DDBJ whole genome shotgun (WGS) entry which is preliminary data.</text>
</comment>
<dbReference type="InterPro" id="IPR000374">
    <property type="entry name" value="PC_trans"/>
</dbReference>
<evidence type="ECO:0000256" key="18">
    <source>
        <dbReference type="RuleBase" id="RU003938"/>
    </source>
</evidence>
<evidence type="ECO:0000256" key="16">
    <source>
        <dbReference type="ARBA" id="ARBA00023209"/>
    </source>
</evidence>
<evidence type="ECO:0000256" key="10">
    <source>
        <dbReference type="ARBA" id="ARBA00022679"/>
    </source>
</evidence>
<feature type="transmembrane region" description="Helical" evidence="20">
    <location>
        <begin position="360"/>
        <end position="379"/>
    </location>
</feature>
<dbReference type="UniPathway" id="UPA00557">
    <property type="reaction ID" value="UER00614"/>
</dbReference>
<gene>
    <name evidence="21" type="ORF">ENC19_03725</name>
</gene>
<dbReference type="EC" id="2.7.7.41" evidence="6 18"/>
<feature type="region of interest" description="Disordered" evidence="19">
    <location>
        <begin position="1"/>
        <end position="160"/>
    </location>
</feature>
<dbReference type="PANTHER" id="PTHR46382">
    <property type="entry name" value="PHOSPHATIDATE CYTIDYLYLTRANSFERASE"/>
    <property type="match status" value="1"/>
</dbReference>
<dbReference type="PANTHER" id="PTHR46382:SF1">
    <property type="entry name" value="PHOSPHATIDATE CYTIDYLYLTRANSFERASE"/>
    <property type="match status" value="1"/>
</dbReference>